<protein>
    <submittedName>
        <fullName evidence="1">Retrovirus-related Pol polyprotein from transposon RE1</fullName>
    </submittedName>
</protein>
<name>A0ABD1BM12_CARAN</name>
<evidence type="ECO:0000313" key="1">
    <source>
        <dbReference type="EMBL" id="KAL1218154.1"/>
    </source>
</evidence>
<dbReference type="AlphaFoldDB" id="A0ABD1BM12"/>
<keyword evidence="2" id="KW-1185">Reference proteome</keyword>
<proteinExistence type="predicted"/>
<reference evidence="1 2" key="1">
    <citation type="submission" date="2024-04" db="EMBL/GenBank/DDBJ databases">
        <title>Genome assembly C_amara_ONT_v2.</title>
        <authorList>
            <person name="Yant L."/>
            <person name="Moore C."/>
            <person name="Slenker M."/>
        </authorList>
    </citation>
    <scope>NUCLEOTIDE SEQUENCE [LARGE SCALE GENOMIC DNA]</scope>
    <source>
        <tissue evidence="1">Leaf</tissue>
    </source>
</reference>
<dbReference type="EMBL" id="JBANAX010000224">
    <property type="protein sequence ID" value="KAL1218154.1"/>
    <property type="molecule type" value="Genomic_DNA"/>
</dbReference>
<gene>
    <name evidence="1" type="ORF">V5N11_033139</name>
</gene>
<organism evidence="1 2">
    <name type="scientific">Cardamine amara subsp. amara</name>
    <dbReference type="NCBI Taxonomy" id="228776"/>
    <lineage>
        <taxon>Eukaryota</taxon>
        <taxon>Viridiplantae</taxon>
        <taxon>Streptophyta</taxon>
        <taxon>Embryophyta</taxon>
        <taxon>Tracheophyta</taxon>
        <taxon>Spermatophyta</taxon>
        <taxon>Magnoliopsida</taxon>
        <taxon>eudicotyledons</taxon>
        <taxon>Gunneridae</taxon>
        <taxon>Pentapetalae</taxon>
        <taxon>rosids</taxon>
        <taxon>malvids</taxon>
        <taxon>Brassicales</taxon>
        <taxon>Brassicaceae</taxon>
        <taxon>Cardamineae</taxon>
        <taxon>Cardamine</taxon>
    </lineage>
</organism>
<evidence type="ECO:0000313" key="2">
    <source>
        <dbReference type="Proteomes" id="UP001558713"/>
    </source>
</evidence>
<comment type="caution">
    <text evidence="1">The sequence shown here is derived from an EMBL/GenBank/DDBJ whole genome shotgun (WGS) entry which is preliminary data.</text>
</comment>
<dbReference type="Proteomes" id="UP001558713">
    <property type="component" value="Unassembled WGS sequence"/>
</dbReference>
<sequence>MPAGKWTLEQLLTSRLNLVLSTLSLIVLLFLIIVGNGSLLPALASGHTCLTYNSRPLHLNNVLLCPQILKNLISVQQFTIDNICSVEFDPFGFLVKDLCTRAPLIRCDSTGPLYAVTPSSPSISP</sequence>
<accession>A0ABD1BM12</accession>